<protein>
    <submittedName>
        <fullName evidence="1">Uncharacterized protein</fullName>
    </submittedName>
</protein>
<gene>
    <name evidence="1" type="ORF">N478_03430</name>
</gene>
<proteinExistence type="predicted"/>
<dbReference type="Proteomes" id="UP000076661">
    <property type="component" value="Unassembled WGS sequence"/>
</dbReference>
<dbReference type="EMBL" id="AUXX01000034">
    <property type="protein sequence ID" value="KZN63314.1"/>
    <property type="molecule type" value="Genomic_DNA"/>
</dbReference>
<dbReference type="PATRIC" id="fig|1365257.3.peg.3720"/>
<comment type="caution">
    <text evidence="1">The sequence shown here is derived from an EMBL/GenBank/DDBJ whole genome shotgun (WGS) entry which is preliminary data.</text>
</comment>
<organism evidence="1 2">
    <name type="scientific">Pseudoalteromonas luteoviolacea S4060-1</name>
    <dbReference type="NCBI Taxonomy" id="1365257"/>
    <lineage>
        <taxon>Bacteria</taxon>
        <taxon>Pseudomonadati</taxon>
        <taxon>Pseudomonadota</taxon>
        <taxon>Gammaproteobacteria</taxon>
        <taxon>Alteromonadales</taxon>
        <taxon>Pseudoalteromonadaceae</taxon>
        <taxon>Pseudoalteromonas</taxon>
    </lineage>
</organism>
<reference evidence="1 2" key="1">
    <citation type="submission" date="2013-07" db="EMBL/GenBank/DDBJ databases">
        <title>Comparative Genomic and Metabolomic Analysis of Twelve Strains of Pseudoalteromonas luteoviolacea.</title>
        <authorList>
            <person name="Vynne N.G."/>
            <person name="Mansson M."/>
            <person name="Gram L."/>
        </authorList>
    </citation>
    <scope>NUCLEOTIDE SEQUENCE [LARGE SCALE GENOMIC DNA]</scope>
    <source>
        <strain evidence="1 2">S4060-1</strain>
    </source>
</reference>
<evidence type="ECO:0000313" key="2">
    <source>
        <dbReference type="Proteomes" id="UP000076661"/>
    </source>
</evidence>
<dbReference type="AlphaFoldDB" id="A0A167KUV9"/>
<sequence>MMMPPVSLGVITGWSGKEMKDIDEAQIAKNNDIMSILLFVKGSSKQKPSHKSF</sequence>
<accession>A0A167KUV9</accession>
<name>A0A167KUV9_9GAMM</name>
<evidence type="ECO:0000313" key="1">
    <source>
        <dbReference type="EMBL" id="KZN63314.1"/>
    </source>
</evidence>